<dbReference type="Proteomes" id="UP000601435">
    <property type="component" value="Unassembled WGS sequence"/>
</dbReference>
<accession>A0A812Z680</accession>
<evidence type="ECO:0000313" key="1">
    <source>
        <dbReference type="EMBL" id="CAE7812683.1"/>
    </source>
</evidence>
<name>A0A812Z680_9DINO</name>
<sequence length="179" mass="20366">MDDVDGPVPEPVDDDDEDDNLQTQLLEAMQVIVKAVSADVQVKAAATKAGRFVVTKGKMPSQEALAANRGILCHIVLPAFKHKDIKRVPNLYRILTRVLKKWRATGFGDKKLREDSRDLKLMLTYHYRLALRCKEHACPHVQMLTDLLPLKRPLARGELQDQRRTVWVTDLQAEAVEEF</sequence>
<organism evidence="1 2">
    <name type="scientific">Symbiodinium necroappetens</name>
    <dbReference type="NCBI Taxonomy" id="1628268"/>
    <lineage>
        <taxon>Eukaryota</taxon>
        <taxon>Sar</taxon>
        <taxon>Alveolata</taxon>
        <taxon>Dinophyceae</taxon>
        <taxon>Suessiales</taxon>
        <taxon>Symbiodiniaceae</taxon>
        <taxon>Symbiodinium</taxon>
    </lineage>
</organism>
<dbReference type="EMBL" id="CAJNJA010045844">
    <property type="protein sequence ID" value="CAE7812683.1"/>
    <property type="molecule type" value="Genomic_DNA"/>
</dbReference>
<keyword evidence="2" id="KW-1185">Reference proteome</keyword>
<proteinExistence type="predicted"/>
<dbReference type="OrthoDB" id="423441at2759"/>
<comment type="caution">
    <text evidence="1">The sequence shown here is derived from an EMBL/GenBank/DDBJ whole genome shotgun (WGS) entry which is preliminary data.</text>
</comment>
<evidence type="ECO:0000313" key="2">
    <source>
        <dbReference type="Proteomes" id="UP000601435"/>
    </source>
</evidence>
<reference evidence="1" key="1">
    <citation type="submission" date="2021-02" db="EMBL/GenBank/DDBJ databases">
        <authorList>
            <person name="Dougan E. K."/>
            <person name="Rhodes N."/>
            <person name="Thang M."/>
            <person name="Chan C."/>
        </authorList>
    </citation>
    <scope>NUCLEOTIDE SEQUENCE</scope>
</reference>
<gene>
    <name evidence="1" type="ORF">SNEC2469_LOCUS24090</name>
</gene>
<protein>
    <submittedName>
        <fullName evidence="1">Uncharacterized protein</fullName>
    </submittedName>
</protein>
<dbReference type="AlphaFoldDB" id="A0A812Z680"/>